<protein>
    <submittedName>
        <fullName evidence="1">Phage tail protein</fullName>
    </submittedName>
</protein>
<dbReference type="Proteomes" id="UP000006875">
    <property type="component" value="Chromosome"/>
</dbReference>
<dbReference type="STRING" id="572544.Ilyop_1022"/>
<dbReference type="InterPro" id="IPR006521">
    <property type="entry name" value="Tail_protein_I"/>
</dbReference>
<proteinExistence type="predicted"/>
<dbReference type="NCBIfam" id="TIGR01634">
    <property type="entry name" value="tail_P2_I"/>
    <property type="match status" value="1"/>
</dbReference>
<sequence>MIKIGDIAFLRLLPHFLQEEKEVQIIAQVIQEEIDLINQREENLFLYGDFKNLNEAVLDELAYQWKTEGYEQTFSKDIKSKLVETSYIVRKTKGTRYAVEKTIKDIHGDFQLMEWQEYNGSPYHFKLVGTISPTGEKLEEIYKAINMTKNERSYLEGILVSNQWEENSYYGMTLHSSIFEKIPLGEQVVSDFDQYLGGLNG</sequence>
<dbReference type="KEGG" id="ipo:Ilyop_1022"/>
<dbReference type="eggNOG" id="COG4385">
    <property type="taxonomic scope" value="Bacteria"/>
</dbReference>
<dbReference type="OrthoDB" id="90759at2"/>
<gene>
    <name evidence="1" type="ordered locus">Ilyop_1022</name>
</gene>
<organism evidence="1 2">
    <name type="scientific">Ilyobacter polytropus (strain ATCC 51220 / DSM 2926 / LMG 16218 / CuHBu1)</name>
    <dbReference type="NCBI Taxonomy" id="572544"/>
    <lineage>
        <taxon>Bacteria</taxon>
        <taxon>Fusobacteriati</taxon>
        <taxon>Fusobacteriota</taxon>
        <taxon>Fusobacteriia</taxon>
        <taxon>Fusobacteriales</taxon>
        <taxon>Fusobacteriaceae</taxon>
        <taxon>Ilyobacter</taxon>
    </lineage>
</organism>
<evidence type="ECO:0000313" key="1">
    <source>
        <dbReference type="EMBL" id="ADO82803.1"/>
    </source>
</evidence>
<dbReference type="Pfam" id="PF09684">
    <property type="entry name" value="Tail_P2_I"/>
    <property type="match status" value="1"/>
</dbReference>
<reference evidence="1 2" key="1">
    <citation type="journal article" date="2010" name="Stand. Genomic Sci.">
        <title>Complete genome sequence of Ilyobacter polytropus type strain (CuHbu1).</title>
        <authorList>
            <person name="Sikorski J."/>
            <person name="Chertkov O."/>
            <person name="Lapidus A."/>
            <person name="Nolan M."/>
            <person name="Lucas S."/>
            <person name="Del Rio T.G."/>
            <person name="Tice H."/>
            <person name="Cheng J.F."/>
            <person name="Tapia R."/>
            <person name="Han C."/>
            <person name="Goodwin L."/>
            <person name="Pitluck S."/>
            <person name="Liolios K."/>
            <person name="Ivanova N."/>
            <person name="Mavromatis K."/>
            <person name="Mikhailova N."/>
            <person name="Pati A."/>
            <person name="Chen A."/>
            <person name="Palaniappan K."/>
            <person name="Land M."/>
            <person name="Hauser L."/>
            <person name="Chang Y.J."/>
            <person name="Jeffries C.D."/>
            <person name="Brambilla E."/>
            <person name="Yasawong M."/>
            <person name="Rohde M."/>
            <person name="Pukall R."/>
            <person name="Spring S."/>
            <person name="Goker M."/>
            <person name="Woyke T."/>
            <person name="Bristow J."/>
            <person name="Eisen J.A."/>
            <person name="Markowitz V."/>
            <person name="Hugenholtz P."/>
            <person name="Kyrpides N.C."/>
            <person name="Klenk H.P."/>
        </authorList>
    </citation>
    <scope>NUCLEOTIDE SEQUENCE [LARGE SCALE GENOMIC DNA]</scope>
    <source>
        <strain evidence="2">ATCC 51220 / DSM 2926 / LMG 16218 / CuHBu1</strain>
    </source>
</reference>
<keyword evidence="2" id="KW-1185">Reference proteome</keyword>
<dbReference type="AlphaFoldDB" id="E3H9A4"/>
<dbReference type="EMBL" id="CP002281">
    <property type="protein sequence ID" value="ADO82803.1"/>
    <property type="molecule type" value="Genomic_DNA"/>
</dbReference>
<dbReference type="HOGENOM" id="CLU_086293_0_0_0"/>
<evidence type="ECO:0000313" key="2">
    <source>
        <dbReference type="Proteomes" id="UP000006875"/>
    </source>
</evidence>
<name>E3H9A4_ILYPC</name>
<dbReference type="RefSeq" id="WP_013387471.1">
    <property type="nucleotide sequence ID" value="NC_014632.1"/>
</dbReference>
<accession>E3H9A4</accession>